<comment type="similarity">
    <text evidence="1">Belongs to the peptidase C25 family.</text>
</comment>
<keyword evidence="4" id="KW-0843">Virulence</keyword>
<accession>A0A0A2EQ28</accession>
<proteinExistence type="inferred from homology"/>
<dbReference type="RefSeq" id="WP_036852744.1">
    <property type="nucleotide sequence ID" value="NZ_JQJD01000060.1"/>
</dbReference>
<dbReference type="InterPro" id="IPR024361">
    <property type="entry name" value="BACON"/>
</dbReference>
<dbReference type="GO" id="GO:0008234">
    <property type="term" value="F:cysteine-type peptidase activity"/>
    <property type="evidence" value="ECO:0007669"/>
    <property type="project" value="UniProtKB-KW"/>
</dbReference>
<organism evidence="6 7">
    <name type="scientific">Porphyromonas cangingivalis</name>
    <dbReference type="NCBI Taxonomy" id="36874"/>
    <lineage>
        <taxon>Bacteria</taxon>
        <taxon>Pseudomonadati</taxon>
        <taxon>Bacteroidota</taxon>
        <taxon>Bacteroidia</taxon>
        <taxon>Bacteroidales</taxon>
        <taxon>Porphyromonadaceae</taxon>
        <taxon>Porphyromonas</taxon>
    </lineage>
</organism>
<evidence type="ECO:0000256" key="3">
    <source>
        <dbReference type="ARBA" id="ARBA00022807"/>
    </source>
</evidence>
<dbReference type="STRING" id="36874.HQ34_06835"/>
<dbReference type="EMBL" id="JQJD01000060">
    <property type="protein sequence ID" value="KGN78459.1"/>
    <property type="molecule type" value="Genomic_DNA"/>
</dbReference>
<gene>
    <name evidence="6" type="ORF">HQ35_09510</name>
</gene>
<feature type="domain" description="BACON" evidence="5">
    <location>
        <begin position="61"/>
        <end position="112"/>
    </location>
</feature>
<keyword evidence="3" id="KW-0378">Hydrolase</keyword>
<feature type="domain" description="BACON" evidence="5">
    <location>
        <begin position="150"/>
        <end position="203"/>
    </location>
</feature>
<dbReference type="PROSITE" id="PS51257">
    <property type="entry name" value="PROKAR_LIPOPROTEIN"/>
    <property type="match status" value="1"/>
</dbReference>
<evidence type="ECO:0000259" key="5">
    <source>
        <dbReference type="Pfam" id="PF13004"/>
    </source>
</evidence>
<dbReference type="Proteomes" id="UP000030125">
    <property type="component" value="Unassembled WGS sequence"/>
</dbReference>
<reference evidence="6 7" key="1">
    <citation type="submission" date="2014-08" db="EMBL/GenBank/DDBJ databases">
        <title>Porphyromonas cangingivalis strain:COT-109_OH1386 Genome sequencing.</title>
        <authorList>
            <person name="Wallis C."/>
            <person name="Deusch O."/>
            <person name="O'Flynn C."/>
            <person name="Davis I."/>
            <person name="Jospin G."/>
            <person name="Darling A.E."/>
            <person name="Coil D.A."/>
            <person name="Alexiev A."/>
            <person name="Horsfall A."/>
            <person name="Kirkwood N."/>
            <person name="Harris S."/>
            <person name="Eisen J.A."/>
        </authorList>
    </citation>
    <scope>NUCLEOTIDE SEQUENCE [LARGE SCALE GENOMIC DNA]</scope>
    <source>
        <strain evidence="7">COT-109 OH1386</strain>
    </source>
</reference>
<comment type="caution">
    <text evidence="6">The sequence shown here is derived from an EMBL/GenBank/DDBJ whole genome shotgun (WGS) entry which is preliminary data.</text>
</comment>
<dbReference type="GO" id="GO:0006508">
    <property type="term" value="P:proteolysis"/>
    <property type="evidence" value="ECO:0007669"/>
    <property type="project" value="UniProtKB-KW"/>
</dbReference>
<keyword evidence="2" id="KW-0645">Protease</keyword>
<evidence type="ECO:0000256" key="4">
    <source>
        <dbReference type="ARBA" id="ARBA00023026"/>
    </source>
</evidence>
<protein>
    <recommendedName>
        <fullName evidence="5">BACON domain-containing protein</fullName>
    </recommendedName>
</protein>
<evidence type="ECO:0000313" key="7">
    <source>
        <dbReference type="Proteomes" id="UP000030125"/>
    </source>
</evidence>
<keyword evidence="7" id="KW-1185">Reference proteome</keyword>
<dbReference type="OrthoDB" id="1057389at2"/>
<sequence length="525" mass="60059">MKIKSLASWLTLISILVAFVGCRKDGNMPNDSAILELSVTALDFKNTGGTQQIEVITDQEEWIADTGADWISPIKDGNNIKVVVEPNRDGRPRQGRISVHAGDRHAQVIVKQVASEIVLKPQHSELHFTKAGGTIDISFATNVKEVQIEVDETLKEWLTVDYVSGSHMISFNAQPNTGSAPRVGKIYLKATVTDFVEISIHQACTPKYILPYLDRRSTRFADINRFEIARGAALAYTPGVLPKNGSVEINPFYIYTADCEAFVQINYLISPENKDYYTNAILLANEAKHLKDPSFDLFMKENGFEKEVVKDQIEYHHKTYPYYAYINIDESKNIYALNFEYEPRQVEPQETFKTVPMSERLDWLQFKDEEIQGKTYDEVKAVYDAEGLALPKPNKNGYTRADYSENNPETRLFDGFWFRLPKFGKTDQYTHKLYYMRRVYRDTTKAFYVVNDKAYITDEFKTFMKAAGYIYLGMDADQIFHRFGNLDTNTRYDVGYVIISGEGDGKPLLDIRVGRTDLSVFKPKE</sequence>
<dbReference type="InterPro" id="IPR013783">
    <property type="entry name" value="Ig-like_fold"/>
</dbReference>
<evidence type="ECO:0000256" key="2">
    <source>
        <dbReference type="ARBA" id="ARBA00022670"/>
    </source>
</evidence>
<dbReference type="eggNOG" id="COG3210">
    <property type="taxonomic scope" value="Bacteria"/>
</dbReference>
<dbReference type="Pfam" id="PF13004">
    <property type="entry name" value="BACON"/>
    <property type="match status" value="2"/>
</dbReference>
<dbReference type="Gene3D" id="2.60.40.10">
    <property type="entry name" value="Immunoglobulins"/>
    <property type="match status" value="2"/>
</dbReference>
<name>A0A0A2EQ28_PORCN</name>
<evidence type="ECO:0000313" key="6">
    <source>
        <dbReference type="EMBL" id="KGN78459.1"/>
    </source>
</evidence>
<dbReference type="CDD" id="cd14948">
    <property type="entry name" value="BACON"/>
    <property type="match status" value="2"/>
</dbReference>
<dbReference type="AlphaFoldDB" id="A0A0A2EQ28"/>
<keyword evidence="3" id="KW-0788">Thiol protease</keyword>
<evidence type="ECO:0000256" key="1">
    <source>
        <dbReference type="ARBA" id="ARBA00006067"/>
    </source>
</evidence>